<evidence type="ECO:0000256" key="3">
    <source>
        <dbReference type="ARBA" id="ARBA00011984"/>
    </source>
</evidence>
<name>E9FZJ5_DAPPU</name>
<keyword evidence="15" id="KW-0479">Metal-binding</keyword>
<dbReference type="GO" id="GO:0003400">
    <property type="term" value="P:regulation of COPII vesicle coating"/>
    <property type="evidence" value="ECO:0000318"/>
    <property type="project" value="GO_Central"/>
</dbReference>
<dbReference type="InParanoid" id="E9FZJ5"/>
<organism evidence="20 21">
    <name type="scientific">Daphnia pulex</name>
    <name type="common">Water flea</name>
    <dbReference type="NCBI Taxonomy" id="6669"/>
    <lineage>
        <taxon>Eukaryota</taxon>
        <taxon>Metazoa</taxon>
        <taxon>Ecdysozoa</taxon>
        <taxon>Arthropoda</taxon>
        <taxon>Crustacea</taxon>
        <taxon>Branchiopoda</taxon>
        <taxon>Diplostraca</taxon>
        <taxon>Cladocera</taxon>
        <taxon>Anomopoda</taxon>
        <taxon>Daphniidae</taxon>
        <taxon>Daphnia</taxon>
    </lineage>
</organism>
<keyword evidence="15" id="KW-0460">Magnesium</keyword>
<evidence type="ECO:0000313" key="20">
    <source>
        <dbReference type="EMBL" id="EFX87255.1"/>
    </source>
</evidence>
<dbReference type="GO" id="GO:0003924">
    <property type="term" value="F:GTPase activity"/>
    <property type="evidence" value="ECO:0000318"/>
    <property type="project" value="GO_Central"/>
</dbReference>
<dbReference type="AlphaFoldDB" id="E9FZJ5"/>
<dbReference type="eggNOG" id="KOG0077">
    <property type="taxonomic scope" value="Eukaryota"/>
</dbReference>
<dbReference type="SMART" id="SM00178">
    <property type="entry name" value="SAR"/>
    <property type="match status" value="1"/>
</dbReference>
<evidence type="ECO:0000256" key="2">
    <source>
        <dbReference type="ARBA" id="ARBA00007507"/>
    </source>
</evidence>
<evidence type="ECO:0000256" key="12">
    <source>
        <dbReference type="ARBA" id="ARBA00023136"/>
    </source>
</evidence>
<dbReference type="GO" id="GO:0030127">
    <property type="term" value="C:COPII vesicle coat"/>
    <property type="evidence" value="ECO:0000318"/>
    <property type="project" value="GO_Central"/>
</dbReference>
<dbReference type="PANTHER" id="PTHR45684">
    <property type="entry name" value="RE74312P"/>
    <property type="match status" value="1"/>
</dbReference>
<evidence type="ECO:0000256" key="9">
    <source>
        <dbReference type="ARBA" id="ARBA00022927"/>
    </source>
</evidence>
<comment type="similarity">
    <text evidence="2 19">Belongs to the small GTPase superfamily. SAR1 family.</text>
</comment>
<keyword evidence="21" id="KW-1185">Reference proteome</keyword>
<evidence type="ECO:0000256" key="4">
    <source>
        <dbReference type="ARBA" id="ARBA00022448"/>
    </source>
</evidence>
<keyword evidence="10 19" id="KW-0333">Golgi apparatus</keyword>
<comment type="catalytic activity">
    <reaction evidence="14">
        <text>GTP + H2O = GDP + phosphate + H(+)</text>
        <dbReference type="Rhea" id="RHEA:19669"/>
        <dbReference type="ChEBI" id="CHEBI:15377"/>
        <dbReference type="ChEBI" id="CHEBI:15378"/>
        <dbReference type="ChEBI" id="CHEBI:37565"/>
        <dbReference type="ChEBI" id="CHEBI:43474"/>
        <dbReference type="ChEBI" id="CHEBI:58189"/>
        <dbReference type="EC" id="3.6.5.2"/>
    </reaction>
    <physiologicalReaction direction="left-to-right" evidence="14">
        <dbReference type="Rhea" id="RHEA:19670"/>
    </physiologicalReaction>
</comment>
<dbReference type="STRING" id="6669.E9FZJ5"/>
<feature type="binding site" evidence="16">
    <location>
        <position position="136"/>
    </location>
    <ligand>
        <name>GTP</name>
        <dbReference type="ChEBI" id="CHEBI:37565"/>
    </ligand>
</feature>
<feature type="binding site" evidence="16">
    <location>
        <position position="35"/>
    </location>
    <ligand>
        <name>GTP</name>
        <dbReference type="ChEBI" id="CHEBI:37565"/>
    </ligand>
</feature>
<dbReference type="EC" id="3.6.5.2" evidence="3"/>
<evidence type="ECO:0000256" key="10">
    <source>
        <dbReference type="ARBA" id="ARBA00023034"/>
    </source>
</evidence>
<protein>
    <recommendedName>
        <fullName evidence="3">small monomeric GTPase</fullName>
        <ecNumber evidence="3">3.6.5.2</ecNumber>
    </recommendedName>
</protein>
<dbReference type="PROSITE" id="PS51422">
    <property type="entry name" value="SAR1"/>
    <property type="match status" value="1"/>
</dbReference>
<keyword evidence="5 16" id="KW-0547">Nucleotide-binding</keyword>
<dbReference type="GO" id="GO:0005789">
    <property type="term" value="C:endoplasmic reticulum membrane"/>
    <property type="evidence" value="ECO:0007669"/>
    <property type="project" value="UniProtKB-SubCell"/>
</dbReference>
<feature type="binding site" evidence="16">
    <location>
        <position position="33"/>
    </location>
    <ligand>
        <name>GTP</name>
        <dbReference type="ChEBI" id="CHEBI:37565"/>
    </ligand>
</feature>
<reference evidence="20 21" key="1">
    <citation type="journal article" date="2011" name="Science">
        <title>The ecoresponsive genome of Daphnia pulex.</title>
        <authorList>
            <person name="Colbourne J.K."/>
            <person name="Pfrender M.E."/>
            <person name="Gilbert D."/>
            <person name="Thomas W.K."/>
            <person name="Tucker A."/>
            <person name="Oakley T.H."/>
            <person name="Tokishita S."/>
            <person name="Aerts A."/>
            <person name="Arnold G.J."/>
            <person name="Basu M.K."/>
            <person name="Bauer D.J."/>
            <person name="Caceres C.E."/>
            <person name="Carmel L."/>
            <person name="Casola C."/>
            <person name="Choi J.H."/>
            <person name="Detter J.C."/>
            <person name="Dong Q."/>
            <person name="Dusheyko S."/>
            <person name="Eads B.D."/>
            <person name="Frohlich T."/>
            <person name="Geiler-Samerotte K.A."/>
            <person name="Gerlach D."/>
            <person name="Hatcher P."/>
            <person name="Jogdeo S."/>
            <person name="Krijgsveld J."/>
            <person name="Kriventseva E.V."/>
            <person name="Kultz D."/>
            <person name="Laforsch C."/>
            <person name="Lindquist E."/>
            <person name="Lopez J."/>
            <person name="Manak J.R."/>
            <person name="Muller J."/>
            <person name="Pangilinan J."/>
            <person name="Patwardhan R.P."/>
            <person name="Pitluck S."/>
            <person name="Pritham E.J."/>
            <person name="Rechtsteiner A."/>
            <person name="Rho M."/>
            <person name="Rogozin I.B."/>
            <person name="Sakarya O."/>
            <person name="Salamov A."/>
            <person name="Schaack S."/>
            <person name="Shapiro H."/>
            <person name="Shiga Y."/>
            <person name="Skalitzky C."/>
            <person name="Smith Z."/>
            <person name="Souvorov A."/>
            <person name="Sung W."/>
            <person name="Tang Z."/>
            <person name="Tsuchiya D."/>
            <person name="Tu H."/>
            <person name="Vos H."/>
            <person name="Wang M."/>
            <person name="Wolf Y.I."/>
            <person name="Yamagata H."/>
            <person name="Yamada T."/>
            <person name="Ye Y."/>
            <person name="Shaw J.R."/>
            <person name="Andrews J."/>
            <person name="Crease T.J."/>
            <person name="Tang H."/>
            <person name="Lucas S.M."/>
            <person name="Robertson H.M."/>
            <person name="Bork P."/>
            <person name="Koonin E.V."/>
            <person name="Zdobnov E.M."/>
            <person name="Grigoriev I.V."/>
            <person name="Lynch M."/>
            <person name="Boore J.L."/>
        </authorList>
    </citation>
    <scope>NUCLEOTIDE SEQUENCE [LARGE SCALE GENOMIC DNA]</scope>
</reference>
<accession>E9FZJ5</accession>
<evidence type="ECO:0000313" key="21">
    <source>
        <dbReference type="Proteomes" id="UP000000305"/>
    </source>
</evidence>
<evidence type="ECO:0000256" key="14">
    <source>
        <dbReference type="ARBA" id="ARBA00047660"/>
    </source>
</evidence>
<evidence type="ECO:0000256" key="19">
    <source>
        <dbReference type="RuleBase" id="RU003926"/>
    </source>
</evidence>
<gene>
    <name evidence="20" type="ORF">DAPPUDRAFT_127286</name>
</gene>
<dbReference type="NCBIfam" id="TIGR00231">
    <property type="entry name" value="small_GTP"/>
    <property type="match status" value="1"/>
</dbReference>
<dbReference type="KEGG" id="dpx:DAPPUDRAFT_127286"/>
<evidence type="ECO:0000256" key="6">
    <source>
        <dbReference type="ARBA" id="ARBA00022801"/>
    </source>
</evidence>
<keyword evidence="12" id="KW-0472">Membrane</keyword>
<dbReference type="HOGENOM" id="CLU_040729_6_0_1"/>
<dbReference type="InterPro" id="IPR005225">
    <property type="entry name" value="Small_GTP-bd"/>
</dbReference>
<dbReference type="Proteomes" id="UP000000305">
    <property type="component" value="Unassembled WGS sequence"/>
</dbReference>
<dbReference type="EMBL" id="GL732528">
    <property type="protein sequence ID" value="EFX87255.1"/>
    <property type="molecule type" value="Genomic_DNA"/>
</dbReference>
<dbReference type="GO" id="GO:0016050">
    <property type="term" value="P:vesicle organization"/>
    <property type="evidence" value="ECO:0000318"/>
    <property type="project" value="GO_Central"/>
</dbReference>
<feature type="binding site" evidence="17">
    <location>
        <position position="79"/>
    </location>
    <ligand>
        <name>GTP</name>
        <dbReference type="ChEBI" id="CHEBI:37565"/>
    </ligand>
</feature>
<dbReference type="OrthoDB" id="15478at2759"/>
<keyword evidence="6" id="KW-0378">Hydrolase</keyword>
<dbReference type="Pfam" id="PF00025">
    <property type="entry name" value="Arf"/>
    <property type="match status" value="1"/>
</dbReference>
<proteinExistence type="inferred from homology"/>
<feature type="binding site" evidence="17">
    <location>
        <begin position="27"/>
        <end position="34"/>
    </location>
    <ligand>
        <name>GTP</name>
        <dbReference type="ChEBI" id="CHEBI:37565"/>
    </ligand>
</feature>
<dbReference type="GO" id="GO:0006886">
    <property type="term" value="P:intracellular protein transport"/>
    <property type="evidence" value="ECO:0007669"/>
    <property type="project" value="InterPro"/>
</dbReference>
<dbReference type="GO" id="GO:0046872">
    <property type="term" value="F:metal ion binding"/>
    <property type="evidence" value="ECO:0007669"/>
    <property type="project" value="UniProtKB-KW"/>
</dbReference>
<comment type="subcellular location">
    <subcellularLocation>
        <location evidence="1">Endoplasmic reticulum membrane</location>
        <topology evidence="1">Peripheral membrane protein</topology>
    </subcellularLocation>
    <subcellularLocation>
        <location evidence="13">Golgi apparatus</location>
        <location evidence="13">Golgi stack membrane</location>
        <topology evidence="13">Peripheral membrane protein</topology>
    </subcellularLocation>
</comment>
<keyword evidence="9 19" id="KW-0653">Protein transport</keyword>
<dbReference type="InterPro" id="IPR027417">
    <property type="entry name" value="P-loop_NTPase"/>
</dbReference>
<dbReference type="SUPFAM" id="SSF52540">
    <property type="entry name" value="P-loop containing nucleoside triphosphate hydrolases"/>
    <property type="match status" value="1"/>
</dbReference>
<evidence type="ECO:0000256" key="18">
    <source>
        <dbReference type="PIRSR" id="PIRSR606689-2"/>
    </source>
</evidence>
<dbReference type="GO" id="GO:0061024">
    <property type="term" value="P:membrane organization"/>
    <property type="evidence" value="ECO:0000318"/>
    <property type="project" value="GO_Central"/>
</dbReference>
<dbReference type="InterPro" id="IPR006689">
    <property type="entry name" value="Small_GTPase_ARF/SAR"/>
</dbReference>
<dbReference type="GO" id="GO:0070971">
    <property type="term" value="C:endoplasmic reticulum exit site"/>
    <property type="evidence" value="ECO:0000318"/>
    <property type="project" value="GO_Central"/>
</dbReference>
<feature type="binding site" evidence="16">
    <location>
        <position position="138"/>
    </location>
    <ligand>
        <name>GTP</name>
        <dbReference type="ChEBI" id="CHEBI:37565"/>
    </ligand>
</feature>
<evidence type="ECO:0000256" key="13">
    <source>
        <dbReference type="ARBA" id="ARBA00037843"/>
    </source>
</evidence>
<feature type="binding site" evidence="17">
    <location>
        <begin position="135"/>
        <end position="138"/>
    </location>
    <ligand>
        <name>GTP</name>
        <dbReference type="ChEBI" id="CHEBI:37565"/>
    </ligand>
</feature>
<dbReference type="FunFam" id="3.40.50.300:FF:000161">
    <property type="entry name" value="Small COPII coat GTPase"/>
    <property type="match status" value="1"/>
</dbReference>
<feature type="binding site" evidence="16">
    <location>
        <position position="181"/>
    </location>
    <ligand>
        <name>GTP</name>
        <dbReference type="ChEBI" id="CHEBI:37565"/>
    </ligand>
</feature>
<feature type="binding site" evidence="16">
    <location>
        <position position="32"/>
    </location>
    <ligand>
        <name>GTP</name>
        <dbReference type="ChEBI" id="CHEBI:37565"/>
    </ligand>
</feature>
<dbReference type="GO" id="GO:0032580">
    <property type="term" value="C:Golgi cisterna membrane"/>
    <property type="evidence" value="ECO:0007669"/>
    <property type="project" value="UniProtKB-SubCell"/>
</dbReference>
<evidence type="ECO:0000256" key="7">
    <source>
        <dbReference type="ARBA" id="ARBA00022824"/>
    </source>
</evidence>
<feature type="binding site" evidence="16">
    <location>
        <position position="30"/>
    </location>
    <ligand>
        <name>GTP</name>
        <dbReference type="ChEBI" id="CHEBI:37565"/>
    </ligand>
</feature>
<keyword evidence="7 19" id="KW-0256">Endoplasmic reticulum</keyword>
<feature type="binding site" evidence="16">
    <location>
        <position position="135"/>
    </location>
    <ligand>
        <name>GTP</name>
        <dbReference type="ChEBI" id="CHEBI:37565"/>
    </ligand>
</feature>
<keyword evidence="8 19" id="KW-0931">ER-Golgi transport</keyword>
<dbReference type="PROSITE" id="PS51417">
    <property type="entry name" value="ARF"/>
    <property type="match status" value="1"/>
</dbReference>
<feature type="binding site" evidence="15">
    <location>
        <position position="29"/>
    </location>
    <ligand>
        <name>Mg(2+)</name>
        <dbReference type="ChEBI" id="CHEBI:18420"/>
    </ligand>
</feature>
<evidence type="ECO:0000256" key="16">
    <source>
        <dbReference type="PIRSR" id="PIRSR606687-2"/>
    </source>
</evidence>
<evidence type="ECO:0000256" key="1">
    <source>
        <dbReference type="ARBA" id="ARBA00004406"/>
    </source>
</evidence>
<dbReference type="Gene3D" id="3.40.50.300">
    <property type="entry name" value="P-loop containing nucleotide triphosphate hydrolases"/>
    <property type="match status" value="1"/>
</dbReference>
<sequence>MFVWDFIVSVLSWMGLFKKEVRLLLLGLDNAGKTTLLRMLEWHNGTAQPYLSTWFQLDFFFVEEITIGKLKLVTFDIGGHQQACKVWRDYYPAVNALVFVIDACDKQHLPESKLELDLILSDELLKYHPVLILGNKVDLPGAASKQQLFNDLGLNYSVSGKDKTTHSQLESHPVELYMCSILNRHGYEEGFEWLCQYID</sequence>
<evidence type="ECO:0000256" key="5">
    <source>
        <dbReference type="ARBA" id="ARBA00022741"/>
    </source>
</evidence>
<dbReference type="PRINTS" id="PR00328">
    <property type="entry name" value="SAR1GTPBP"/>
</dbReference>
<keyword evidence="4 19" id="KW-0813">Transport</keyword>
<dbReference type="GO" id="GO:0003925">
    <property type="term" value="F:G protein activity"/>
    <property type="evidence" value="ECO:0007669"/>
    <property type="project" value="UniProtKB-EC"/>
</dbReference>
<evidence type="ECO:0000256" key="15">
    <source>
        <dbReference type="PIRSR" id="PIRSR606687-1"/>
    </source>
</evidence>
<feature type="binding site" evidence="16">
    <location>
        <position position="34"/>
    </location>
    <ligand>
        <name>GTP</name>
        <dbReference type="ChEBI" id="CHEBI:37565"/>
    </ligand>
</feature>
<dbReference type="PhylomeDB" id="E9FZJ5"/>
<dbReference type="GO" id="GO:0006888">
    <property type="term" value="P:endoplasmic reticulum to Golgi vesicle-mediated transport"/>
    <property type="evidence" value="ECO:0000318"/>
    <property type="project" value="GO_Central"/>
</dbReference>
<dbReference type="SMART" id="SM00177">
    <property type="entry name" value="ARF"/>
    <property type="match status" value="1"/>
</dbReference>
<keyword evidence="11 17" id="KW-0342">GTP-binding</keyword>
<evidence type="ECO:0000256" key="17">
    <source>
        <dbReference type="PIRSR" id="PIRSR606689-1"/>
    </source>
</evidence>
<dbReference type="InterPro" id="IPR006687">
    <property type="entry name" value="Small_GTPase_SAR1"/>
</dbReference>
<dbReference type="GO" id="GO:0005525">
    <property type="term" value="F:GTP binding"/>
    <property type="evidence" value="ECO:0007669"/>
    <property type="project" value="UniProtKB-KW"/>
</dbReference>
<evidence type="ECO:0000256" key="8">
    <source>
        <dbReference type="ARBA" id="ARBA00022892"/>
    </source>
</evidence>
<evidence type="ECO:0000256" key="11">
    <source>
        <dbReference type="ARBA" id="ARBA00023134"/>
    </source>
</evidence>
<feature type="binding site" evidence="18">
    <location>
        <position position="34"/>
    </location>
    <ligand>
        <name>Mg(2+)</name>
        <dbReference type="ChEBI" id="CHEBI:18420"/>
    </ligand>
</feature>
<feature type="binding site" evidence="16">
    <location>
        <position position="182"/>
    </location>
    <ligand>
        <name>GTP</name>
        <dbReference type="ChEBI" id="CHEBI:37565"/>
    </ligand>
</feature>